<comment type="caution">
    <text evidence="1">The sequence shown here is derived from an EMBL/GenBank/DDBJ whole genome shotgun (WGS) entry which is preliminary data.</text>
</comment>
<dbReference type="STRING" id="1088869.GMO_04080"/>
<gene>
    <name evidence="1" type="ORF">GMO_04080</name>
</gene>
<dbReference type="EMBL" id="AGQV01000001">
    <property type="protein sequence ID" value="EHH69101.1"/>
    <property type="molecule type" value="Genomic_DNA"/>
</dbReference>
<dbReference type="PATRIC" id="fig|1088869.3.peg.411"/>
<accession>G6XFZ3</accession>
<dbReference type="AlphaFoldDB" id="G6XFZ3"/>
<name>G6XFZ3_9PROT</name>
<proteinExistence type="predicted"/>
<sequence length="41" mass="4399">MLHTGDDIMSSYVKMPLCVSAPVPAASGLTQLKAHQTMRVI</sequence>
<organism evidence="1 2">
    <name type="scientific">Gluconobacter morbifer G707</name>
    <dbReference type="NCBI Taxonomy" id="1088869"/>
    <lineage>
        <taxon>Bacteria</taxon>
        <taxon>Pseudomonadati</taxon>
        <taxon>Pseudomonadota</taxon>
        <taxon>Alphaproteobacteria</taxon>
        <taxon>Acetobacterales</taxon>
        <taxon>Acetobacteraceae</taxon>
        <taxon>Gluconobacter</taxon>
    </lineage>
</organism>
<protein>
    <submittedName>
        <fullName evidence="1">Uncharacterized protein</fullName>
    </submittedName>
</protein>
<evidence type="ECO:0000313" key="1">
    <source>
        <dbReference type="EMBL" id="EHH69101.1"/>
    </source>
</evidence>
<dbReference type="Proteomes" id="UP000004949">
    <property type="component" value="Unassembled WGS sequence"/>
</dbReference>
<evidence type="ECO:0000313" key="2">
    <source>
        <dbReference type="Proteomes" id="UP000004949"/>
    </source>
</evidence>
<keyword evidence="2" id="KW-1185">Reference proteome</keyword>
<reference evidence="1 2" key="1">
    <citation type="submission" date="2011-10" db="EMBL/GenBank/DDBJ databases">
        <title>Genome sequence of Gluconobacter morbifer G707, isolated from Drosophila gut.</title>
        <authorList>
            <person name="Lee W.-J."/>
            <person name="Kim E.-K."/>
        </authorList>
    </citation>
    <scope>NUCLEOTIDE SEQUENCE [LARGE SCALE GENOMIC DNA]</scope>
    <source>
        <strain evidence="1 2">G707</strain>
    </source>
</reference>